<dbReference type="EMBL" id="CM007381">
    <property type="protein sequence ID" value="ONK81265.1"/>
    <property type="molecule type" value="Genomic_DNA"/>
</dbReference>
<comment type="similarity">
    <text evidence="4">Belongs to the cytochrome P450 family.</text>
</comment>
<dbReference type="GO" id="GO:0016132">
    <property type="term" value="P:brassinosteroid biosynthetic process"/>
    <property type="evidence" value="ECO:0007669"/>
    <property type="project" value="TreeGrafter"/>
</dbReference>
<gene>
    <name evidence="5" type="ORF">A4U43_C01F27160</name>
</gene>
<dbReference type="InterPro" id="IPR017972">
    <property type="entry name" value="Cyt_P450_CS"/>
</dbReference>
<keyword evidence="1 3" id="KW-0479">Metal-binding</keyword>
<keyword evidence="2 3" id="KW-0408">Iron</keyword>
<dbReference type="Proteomes" id="UP000243459">
    <property type="component" value="Chromosome 1"/>
</dbReference>
<dbReference type="InterPro" id="IPR036396">
    <property type="entry name" value="Cyt_P450_sf"/>
</dbReference>
<sequence length="489" mass="55744">MIMNSLMYPLVLLLQLLALILVTYFVSKIAIKARERKKKEILGAPPGSCGLPFIGETLAFVMANNSSKGFYDFVQKRRNLYGNCFKTNIFGETHVFVSSIESAKAILGNESFDFSKRYMRSIAELLGGQSLLCASHEHHRLIRRRISNLFTLDSMISTIRIFDELTVKTFASWKEKESVSVLNDALKITFRAICKMLISLEEEHEVEMLQKDVFEVTEAMLAFPLKFPGTRFYRGLKARRRIMNALKKMLNFRRKGLECHEDFLQSFVRDKSMANDPSADSQILDNILTLIIAGQITTASAIAWMVKYLDENQDIQERLRALQLQLPTSRNGSKFGLEDLNEMSYASKIVKESLRMATIVSWFPRVALKDCQAEGFHIEKGWIVNIDARAMHFDQTIYDEPLHFNPSRFNEESKPYSFLAFGVGGRTCLGMNLAKAMMLIFLHRLVTTYRWKVTDPDSSLEKWALFPRLRSGCPISVSPIAGDDTVSQG</sequence>
<keyword evidence="3 4" id="KW-0349">Heme</keyword>
<dbReference type="GO" id="GO:0016125">
    <property type="term" value="P:sterol metabolic process"/>
    <property type="evidence" value="ECO:0007669"/>
    <property type="project" value="TreeGrafter"/>
</dbReference>
<dbReference type="PROSITE" id="PS00086">
    <property type="entry name" value="CYTOCHROME_P450"/>
    <property type="match status" value="1"/>
</dbReference>
<dbReference type="Pfam" id="PF00067">
    <property type="entry name" value="p450"/>
    <property type="match status" value="1"/>
</dbReference>
<evidence type="ECO:0000313" key="5">
    <source>
        <dbReference type="EMBL" id="ONK81265.1"/>
    </source>
</evidence>
<keyword evidence="6" id="KW-1185">Reference proteome</keyword>
<comment type="cofactor">
    <cofactor evidence="3">
        <name>heme</name>
        <dbReference type="ChEBI" id="CHEBI:30413"/>
    </cofactor>
</comment>
<dbReference type="PANTHER" id="PTHR24286:SF189">
    <property type="entry name" value="CYTOCHROME P450, FAMILY 722, SUBFAMILY A, POLYPEPTIDE 1"/>
    <property type="match status" value="1"/>
</dbReference>
<keyword evidence="4" id="KW-0560">Oxidoreductase</keyword>
<evidence type="ECO:0000313" key="6">
    <source>
        <dbReference type="Proteomes" id="UP000243459"/>
    </source>
</evidence>
<protein>
    <submittedName>
        <fullName evidence="5">Uncharacterized protein</fullName>
    </submittedName>
</protein>
<dbReference type="AlphaFoldDB" id="A0A5P1FSG4"/>
<dbReference type="Gene3D" id="1.10.630.10">
    <property type="entry name" value="Cytochrome P450"/>
    <property type="match status" value="1"/>
</dbReference>
<dbReference type="GO" id="GO:0005506">
    <property type="term" value="F:iron ion binding"/>
    <property type="evidence" value="ECO:0007669"/>
    <property type="project" value="InterPro"/>
</dbReference>
<feature type="binding site" description="axial binding residue" evidence="3">
    <location>
        <position position="428"/>
    </location>
    <ligand>
        <name>heme</name>
        <dbReference type="ChEBI" id="CHEBI:30413"/>
    </ligand>
    <ligandPart>
        <name>Fe</name>
        <dbReference type="ChEBI" id="CHEBI:18248"/>
    </ligandPart>
</feature>
<dbReference type="PANTHER" id="PTHR24286">
    <property type="entry name" value="CYTOCHROME P450 26"/>
    <property type="match status" value="1"/>
</dbReference>
<dbReference type="FunFam" id="1.10.630.10:FF:000086">
    <property type="entry name" value="cytochrome P450 90A1-like isoform X1"/>
    <property type="match status" value="1"/>
</dbReference>
<keyword evidence="4" id="KW-0503">Monooxygenase</keyword>
<dbReference type="SUPFAM" id="SSF48264">
    <property type="entry name" value="Cytochrome P450"/>
    <property type="match status" value="1"/>
</dbReference>
<dbReference type="GO" id="GO:0016705">
    <property type="term" value="F:oxidoreductase activity, acting on paired donors, with incorporation or reduction of molecular oxygen"/>
    <property type="evidence" value="ECO:0007669"/>
    <property type="project" value="InterPro"/>
</dbReference>
<reference evidence="6" key="1">
    <citation type="journal article" date="2017" name="Nat. Commun.">
        <title>The asparagus genome sheds light on the origin and evolution of a young Y chromosome.</title>
        <authorList>
            <person name="Harkess A."/>
            <person name="Zhou J."/>
            <person name="Xu C."/>
            <person name="Bowers J.E."/>
            <person name="Van der Hulst R."/>
            <person name="Ayyampalayam S."/>
            <person name="Mercati F."/>
            <person name="Riccardi P."/>
            <person name="McKain M.R."/>
            <person name="Kakrana A."/>
            <person name="Tang H."/>
            <person name="Ray J."/>
            <person name="Groenendijk J."/>
            <person name="Arikit S."/>
            <person name="Mathioni S.M."/>
            <person name="Nakano M."/>
            <person name="Shan H."/>
            <person name="Telgmann-Rauber A."/>
            <person name="Kanno A."/>
            <person name="Yue Z."/>
            <person name="Chen H."/>
            <person name="Li W."/>
            <person name="Chen Y."/>
            <person name="Xu X."/>
            <person name="Zhang Y."/>
            <person name="Luo S."/>
            <person name="Chen H."/>
            <person name="Gao J."/>
            <person name="Mao Z."/>
            <person name="Pires J.C."/>
            <person name="Luo M."/>
            <person name="Kudrna D."/>
            <person name="Wing R.A."/>
            <person name="Meyers B.C."/>
            <person name="Yi K."/>
            <person name="Kong H."/>
            <person name="Lavrijsen P."/>
            <person name="Sunseri F."/>
            <person name="Falavigna A."/>
            <person name="Ye Y."/>
            <person name="Leebens-Mack J.H."/>
            <person name="Chen G."/>
        </authorList>
    </citation>
    <scope>NUCLEOTIDE SEQUENCE [LARGE SCALE GENOMIC DNA]</scope>
    <source>
        <strain evidence="6">cv. DH0086</strain>
    </source>
</reference>
<name>A0A5P1FSG4_ASPOF</name>
<dbReference type="PRINTS" id="PR00385">
    <property type="entry name" value="P450"/>
</dbReference>
<proteinExistence type="inferred from homology"/>
<dbReference type="GO" id="GO:0004497">
    <property type="term" value="F:monooxygenase activity"/>
    <property type="evidence" value="ECO:0007669"/>
    <property type="project" value="UniProtKB-KW"/>
</dbReference>
<accession>A0A5P1FSG4</accession>
<dbReference type="PRINTS" id="PR00463">
    <property type="entry name" value="EP450I"/>
</dbReference>
<dbReference type="OMA" id="KNGCPIL"/>
<evidence type="ECO:0000256" key="1">
    <source>
        <dbReference type="ARBA" id="ARBA00022723"/>
    </source>
</evidence>
<organism evidence="5 6">
    <name type="scientific">Asparagus officinalis</name>
    <name type="common">Garden asparagus</name>
    <dbReference type="NCBI Taxonomy" id="4686"/>
    <lineage>
        <taxon>Eukaryota</taxon>
        <taxon>Viridiplantae</taxon>
        <taxon>Streptophyta</taxon>
        <taxon>Embryophyta</taxon>
        <taxon>Tracheophyta</taxon>
        <taxon>Spermatophyta</taxon>
        <taxon>Magnoliopsida</taxon>
        <taxon>Liliopsida</taxon>
        <taxon>Asparagales</taxon>
        <taxon>Asparagaceae</taxon>
        <taxon>Asparagoideae</taxon>
        <taxon>Asparagus</taxon>
    </lineage>
</organism>
<dbReference type="Gramene" id="ONK81265">
    <property type="protein sequence ID" value="ONK81265"/>
    <property type="gene ID" value="A4U43_C01F27160"/>
</dbReference>
<evidence type="ECO:0000256" key="3">
    <source>
        <dbReference type="PIRSR" id="PIRSR602401-1"/>
    </source>
</evidence>
<evidence type="ECO:0000256" key="2">
    <source>
        <dbReference type="ARBA" id="ARBA00023004"/>
    </source>
</evidence>
<dbReference type="CDD" id="cd11043">
    <property type="entry name" value="CYP90-like"/>
    <property type="match status" value="1"/>
</dbReference>
<dbReference type="InterPro" id="IPR002401">
    <property type="entry name" value="Cyt_P450_E_grp-I"/>
</dbReference>
<dbReference type="GO" id="GO:0010268">
    <property type="term" value="P:brassinosteroid homeostasis"/>
    <property type="evidence" value="ECO:0007669"/>
    <property type="project" value="TreeGrafter"/>
</dbReference>
<dbReference type="InterPro" id="IPR001128">
    <property type="entry name" value="Cyt_P450"/>
</dbReference>
<evidence type="ECO:0000256" key="4">
    <source>
        <dbReference type="RuleBase" id="RU000461"/>
    </source>
</evidence>
<dbReference type="GO" id="GO:0020037">
    <property type="term" value="F:heme binding"/>
    <property type="evidence" value="ECO:0007669"/>
    <property type="project" value="InterPro"/>
</dbReference>